<name>A0A2P2QU02_RHIMU</name>
<proteinExistence type="predicted"/>
<feature type="region of interest" description="Disordered" evidence="1">
    <location>
        <begin position="1"/>
        <end position="26"/>
    </location>
</feature>
<dbReference type="EMBL" id="GGEC01090015">
    <property type="protein sequence ID" value="MBX70499.1"/>
    <property type="molecule type" value="Transcribed_RNA"/>
</dbReference>
<accession>A0A2P2QU02</accession>
<reference evidence="2" key="1">
    <citation type="submission" date="2018-02" db="EMBL/GenBank/DDBJ databases">
        <title>Rhizophora mucronata_Transcriptome.</title>
        <authorList>
            <person name="Meera S.P."/>
            <person name="Sreeshan A."/>
            <person name="Augustine A."/>
        </authorList>
    </citation>
    <scope>NUCLEOTIDE SEQUENCE</scope>
    <source>
        <tissue evidence="2">Leaf</tissue>
    </source>
</reference>
<evidence type="ECO:0000256" key="1">
    <source>
        <dbReference type="SAM" id="MobiDB-lite"/>
    </source>
</evidence>
<protein>
    <submittedName>
        <fullName evidence="2">Uncharacterized protein</fullName>
    </submittedName>
</protein>
<sequence length="48" mass="5305">MVTSHVSEGGSMGSFPPPFSSQERSPAPFRLSPFHYIDIDRLISLNLV</sequence>
<organism evidence="2">
    <name type="scientific">Rhizophora mucronata</name>
    <name type="common">Asiatic mangrove</name>
    <dbReference type="NCBI Taxonomy" id="61149"/>
    <lineage>
        <taxon>Eukaryota</taxon>
        <taxon>Viridiplantae</taxon>
        <taxon>Streptophyta</taxon>
        <taxon>Embryophyta</taxon>
        <taxon>Tracheophyta</taxon>
        <taxon>Spermatophyta</taxon>
        <taxon>Magnoliopsida</taxon>
        <taxon>eudicotyledons</taxon>
        <taxon>Gunneridae</taxon>
        <taxon>Pentapetalae</taxon>
        <taxon>rosids</taxon>
        <taxon>fabids</taxon>
        <taxon>Malpighiales</taxon>
        <taxon>Rhizophoraceae</taxon>
        <taxon>Rhizophora</taxon>
    </lineage>
</organism>
<evidence type="ECO:0000313" key="2">
    <source>
        <dbReference type="EMBL" id="MBX70499.1"/>
    </source>
</evidence>
<dbReference type="AlphaFoldDB" id="A0A2P2QU02"/>